<evidence type="ECO:0000313" key="3">
    <source>
        <dbReference type="EMBL" id="OOK81911.1"/>
    </source>
</evidence>
<feature type="domain" description="Peptidoglycan binding-like" evidence="2">
    <location>
        <begin position="50"/>
        <end position="83"/>
    </location>
</feature>
<comment type="caution">
    <text evidence="3">The sequence shown here is derived from an EMBL/GenBank/DDBJ whole genome shotgun (WGS) entry which is preliminary data.</text>
</comment>
<feature type="compositionally biased region" description="Low complexity" evidence="1">
    <location>
        <begin position="195"/>
        <end position="225"/>
    </location>
</feature>
<evidence type="ECO:0000259" key="2">
    <source>
        <dbReference type="Pfam" id="PF01471"/>
    </source>
</evidence>
<dbReference type="Pfam" id="PF01471">
    <property type="entry name" value="PG_binding_1"/>
    <property type="match status" value="2"/>
</dbReference>
<gene>
    <name evidence="3" type="ORF">BZL30_0869</name>
</gene>
<dbReference type="InterPro" id="IPR036366">
    <property type="entry name" value="PGBDSf"/>
</dbReference>
<feature type="domain" description="Peptidoglycan binding-like" evidence="2">
    <location>
        <begin position="120"/>
        <end position="163"/>
    </location>
</feature>
<dbReference type="AlphaFoldDB" id="A0A1V3XTR4"/>
<feature type="compositionally biased region" description="Pro residues" evidence="1">
    <location>
        <begin position="184"/>
        <end position="194"/>
    </location>
</feature>
<name>A0A1V3XTR4_MYCKA</name>
<dbReference type="Gene3D" id="1.10.101.10">
    <property type="entry name" value="PGBD-like superfamily/PGBD"/>
    <property type="match status" value="2"/>
</dbReference>
<accession>A0A1V3XTR4</accession>
<organism evidence="3 4">
    <name type="scientific">Mycobacterium kansasii</name>
    <dbReference type="NCBI Taxonomy" id="1768"/>
    <lineage>
        <taxon>Bacteria</taxon>
        <taxon>Bacillati</taxon>
        <taxon>Actinomycetota</taxon>
        <taxon>Actinomycetes</taxon>
        <taxon>Mycobacteriales</taxon>
        <taxon>Mycobacteriaceae</taxon>
        <taxon>Mycobacterium</taxon>
    </lineage>
</organism>
<feature type="compositionally biased region" description="Low complexity" evidence="1">
    <location>
        <begin position="169"/>
        <end position="183"/>
    </location>
</feature>
<feature type="region of interest" description="Disordered" evidence="1">
    <location>
        <begin position="163"/>
        <end position="258"/>
    </location>
</feature>
<proteinExistence type="predicted"/>
<dbReference type="InterPro" id="IPR002477">
    <property type="entry name" value="Peptidoglycan-bd-like"/>
</dbReference>
<dbReference type="SUPFAM" id="SSF47090">
    <property type="entry name" value="PGBD-like"/>
    <property type="match status" value="2"/>
</dbReference>
<evidence type="ECO:0000313" key="4">
    <source>
        <dbReference type="Proteomes" id="UP000189229"/>
    </source>
</evidence>
<dbReference type="InterPro" id="IPR036365">
    <property type="entry name" value="PGBD-like_sf"/>
</dbReference>
<dbReference type="Proteomes" id="UP000189229">
    <property type="component" value="Unassembled WGS sequence"/>
</dbReference>
<protein>
    <submittedName>
        <fullName evidence="3">Putative peptidoglycan binding domain protein</fullName>
    </submittedName>
</protein>
<reference evidence="3 4" key="1">
    <citation type="submission" date="2017-02" db="EMBL/GenBank/DDBJ databases">
        <title>Complete genome sequences of Mycobacterium kansasii strains isolated from rhesus macaques.</title>
        <authorList>
            <person name="Panda A."/>
            <person name="Nagaraj S."/>
            <person name="Zhao X."/>
            <person name="Tettelin H."/>
            <person name="Detolla L.J."/>
        </authorList>
    </citation>
    <scope>NUCLEOTIDE SEQUENCE [LARGE SCALE GENOMIC DNA]</scope>
    <source>
        <strain evidence="3 4">11-3813</strain>
    </source>
</reference>
<dbReference type="EMBL" id="MVBM01000001">
    <property type="protein sequence ID" value="OOK81911.1"/>
    <property type="molecule type" value="Genomic_DNA"/>
</dbReference>
<sequence>MTQDVITALRAHALTRKLGTKTQTSKLQKTMLRAARARNIDLHIDGTEMRTKELGPSTQAAIRTLQARFGLPATGTMDPETFDRVHAAAASKPRKPVLVSAPDPTALKPIPRALRLNATNKDVPVLQRTLAFLGHAVNETEFKDTRFGASTRAAVLAFQKSAGCRRPVTSTGARSPRSTRPSSAPIPPPQPPRPASAEPSATPRGPASKARASSCAPAPSVAPASCWGSAPPWPTVSSICRTPRPSTPPPASRYPRCC</sequence>
<evidence type="ECO:0000256" key="1">
    <source>
        <dbReference type="SAM" id="MobiDB-lite"/>
    </source>
</evidence>